<dbReference type="SMART" id="SM00359">
    <property type="entry name" value="PUA"/>
    <property type="match status" value="1"/>
</dbReference>
<feature type="domain" description="PUA" evidence="1">
    <location>
        <begin position="82"/>
        <end position="157"/>
    </location>
</feature>
<dbReference type="NCBIfam" id="TIGR03684">
    <property type="entry name" value="arCOG00985"/>
    <property type="match status" value="1"/>
</dbReference>
<dbReference type="Gene3D" id="3.10.400.20">
    <property type="match status" value="1"/>
</dbReference>
<dbReference type="PROSITE" id="PS50890">
    <property type="entry name" value="PUA"/>
    <property type="match status" value="1"/>
</dbReference>
<gene>
    <name evidence="2" type="ORF">FTO68_11280</name>
</gene>
<dbReference type="Proteomes" id="UP001524383">
    <property type="component" value="Unassembled WGS sequence"/>
</dbReference>
<sequence length="165" mass="18268">MADITIRKRHAIKKSQVSGIKKMIERALGEEAALFDTTSIERAETDADLSIFLIDKKPLIISRDEWAFPTLRGAHLRPFSARRITVDSGAVSFMVNGADVMRPGVISVTDDVKKGEPALIVEERHGKPLAVVIALYDADEIIAMEKGKIAKNIHYVGDAIWNLEM</sequence>
<dbReference type="SUPFAM" id="SSF88697">
    <property type="entry name" value="PUA domain-like"/>
    <property type="match status" value="1"/>
</dbReference>
<dbReference type="PANTHER" id="PTHR22798:SF0">
    <property type="entry name" value="MALIGNANT T-CELL-AMPLIFIED SEQUENCE 1"/>
    <property type="match status" value="1"/>
</dbReference>
<dbReference type="EMBL" id="VOTZ01000039">
    <property type="protein sequence ID" value="MCQ1539558.1"/>
    <property type="molecule type" value="Genomic_DNA"/>
</dbReference>
<dbReference type="PIRSF" id="PIRSF005067">
    <property type="entry name" value="Tma_RNA-bind_prd"/>
    <property type="match status" value="1"/>
</dbReference>
<dbReference type="InterPro" id="IPR015947">
    <property type="entry name" value="PUA-like_sf"/>
</dbReference>
<evidence type="ECO:0000313" key="2">
    <source>
        <dbReference type="EMBL" id="MCQ1539558.1"/>
    </source>
</evidence>
<protein>
    <submittedName>
        <fullName evidence="2">RNA-binding protein</fullName>
    </submittedName>
</protein>
<dbReference type="Pfam" id="PF01472">
    <property type="entry name" value="PUA"/>
    <property type="match status" value="1"/>
</dbReference>
<keyword evidence="3" id="KW-1185">Reference proteome</keyword>
<dbReference type="NCBIfam" id="TIGR00451">
    <property type="entry name" value="unchar_dom_2"/>
    <property type="match status" value="1"/>
</dbReference>
<dbReference type="InterPro" id="IPR004521">
    <property type="entry name" value="Uncharacterised_CHP00451"/>
</dbReference>
<dbReference type="AlphaFoldDB" id="A0ABD4TNI7"/>
<dbReference type="RefSeq" id="WP_255333529.1">
    <property type="nucleotide sequence ID" value="NZ_VOTZ01000039.1"/>
</dbReference>
<dbReference type="NCBIfam" id="NF011152">
    <property type="entry name" value="PRK14560.1-3"/>
    <property type="match status" value="1"/>
</dbReference>
<evidence type="ECO:0000313" key="3">
    <source>
        <dbReference type="Proteomes" id="UP001524383"/>
    </source>
</evidence>
<proteinExistence type="predicted"/>
<dbReference type="PANTHER" id="PTHR22798">
    <property type="entry name" value="MCT-1 PROTEIN"/>
    <property type="match status" value="1"/>
</dbReference>
<name>A0ABD4TNI7_9EURY</name>
<reference evidence="2 3" key="1">
    <citation type="submission" date="2019-08" db="EMBL/GenBank/DDBJ databases">
        <authorList>
            <person name="Chen S.-C."/>
            <person name="Lai M.-C."/>
            <person name="You Y.-T."/>
        </authorList>
    </citation>
    <scope>NUCLEOTIDE SEQUENCE [LARGE SCALE GENOMIC DNA]</scope>
    <source>
        <strain evidence="2 3">P2F9704a</strain>
    </source>
</reference>
<dbReference type="InterPro" id="IPR022430">
    <property type="entry name" value="CHP03684"/>
</dbReference>
<evidence type="ECO:0000259" key="1">
    <source>
        <dbReference type="SMART" id="SM00359"/>
    </source>
</evidence>
<accession>A0ABD4TNI7</accession>
<dbReference type="CDD" id="cd21154">
    <property type="entry name" value="PUA_MJ1432-like"/>
    <property type="match status" value="1"/>
</dbReference>
<comment type="caution">
    <text evidence="2">The sequence shown here is derived from an EMBL/GenBank/DDBJ whole genome shotgun (WGS) entry which is preliminary data.</text>
</comment>
<dbReference type="InterPro" id="IPR016437">
    <property type="entry name" value="MCT-1/Tma20"/>
</dbReference>
<dbReference type="InterPro" id="IPR002478">
    <property type="entry name" value="PUA"/>
</dbReference>
<organism evidence="2 3">
    <name type="scientific">Methanocalculus taiwanensis</name>
    <dbReference type="NCBI Taxonomy" id="106207"/>
    <lineage>
        <taxon>Archaea</taxon>
        <taxon>Methanobacteriati</taxon>
        <taxon>Methanobacteriota</taxon>
        <taxon>Stenosarchaea group</taxon>
        <taxon>Methanomicrobia</taxon>
        <taxon>Methanomicrobiales</taxon>
        <taxon>Methanocalculaceae</taxon>
        <taxon>Methanocalculus</taxon>
    </lineage>
</organism>